<protein>
    <recommendedName>
        <fullName evidence="1">AAA domain-containing protein</fullName>
    </recommendedName>
</protein>
<evidence type="ECO:0000313" key="10">
    <source>
        <dbReference type="Proteomes" id="UP000061362"/>
    </source>
</evidence>
<evidence type="ECO:0000313" key="5">
    <source>
        <dbReference type="EMBL" id="AKV78844.1"/>
    </source>
</evidence>
<dbReference type="SUPFAM" id="SSF52540">
    <property type="entry name" value="P-loop containing nucleoside triphosphate hydrolases"/>
    <property type="match status" value="1"/>
</dbReference>
<evidence type="ECO:0000313" key="8">
    <source>
        <dbReference type="Proteomes" id="UP000029084"/>
    </source>
</evidence>
<dbReference type="Proteomes" id="UP000029084">
    <property type="component" value="Chromosome"/>
</dbReference>
<dbReference type="Pfam" id="PF13614">
    <property type="entry name" value="AAA_31"/>
    <property type="match status" value="1"/>
</dbReference>
<dbReference type="Gene3D" id="3.40.50.300">
    <property type="entry name" value="P-loop containing nucleotide triphosphate hydrolases"/>
    <property type="match status" value="1"/>
</dbReference>
<dbReference type="PATRIC" id="fig|43687.5.peg.1463"/>
<evidence type="ECO:0000313" key="2">
    <source>
        <dbReference type="EMBL" id="AIM27484.1"/>
    </source>
</evidence>
<evidence type="ECO:0000259" key="1">
    <source>
        <dbReference type="Pfam" id="PF13614"/>
    </source>
</evidence>
<dbReference type="EMBL" id="CP012174">
    <property type="protein sequence ID" value="AKV78844.1"/>
    <property type="molecule type" value="Genomic_DNA"/>
</dbReference>
<dbReference type="AlphaFoldDB" id="A0A088E4X2"/>
<dbReference type="InterPro" id="IPR025669">
    <property type="entry name" value="AAA_dom"/>
</dbReference>
<dbReference type="Proteomes" id="UP000061362">
    <property type="component" value="Chromosome"/>
</dbReference>
<evidence type="ECO:0000313" key="4">
    <source>
        <dbReference type="EMBL" id="AKV76592.1"/>
    </source>
</evidence>
<reference evidence="2 8" key="1">
    <citation type="journal article" date="2014" name="J. Bacteriol.">
        <title>Role of an Archaeal PitA Transporter in the Copper and Arsenic Resistance of Metallosphaera sedula, an Extreme Thermoacidophile.</title>
        <authorList>
            <person name="McCarthy S."/>
            <person name="Ai C."/>
            <person name="Wheaton G."/>
            <person name="Tevatia R."/>
            <person name="Eckrich V."/>
            <person name="Kelly R."/>
            <person name="Blum P."/>
        </authorList>
    </citation>
    <scope>NUCLEOTIDE SEQUENCE [LARGE SCALE GENOMIC DNA]</scope>
    <source>
        <strain evidence="2 8">CuR1</strain>
    </source>
</reference>
<evidence type="ECO:0000313" key="12">
    <source>
        <dbReference type="Proteomes" id="UP000062475"/>
    </source>
</evidence>
<evidence type="ECO:0000313" key="13">
    <source>
        <dbReference type="Proteomes" id="UP000068832"/>
    </source>
</evidence>
<dbReference type="Proteomes" id="UP000062475">
    <property type="component" value="Chromosome"/>
</dbReference>
<dbReference type="OrthoDB" id="36110at2157"/>
<sequence>MRIPVLSVKGGIGKSTISVLLAKELALRGEKVIILDRDQLGFISSLVGIESKGMIASVVDGESCECHTHIKMGKGQVHIIKFYGDGPRLESDLNIIKSDEKLTRELTESYTLMLKSIEHSYMILDNPALSLPNEIGNMLETTSYLSLYPGTRSLRVMVSDITTHHFENTLKYIEALNLGSREIPLANVVGQFLVINMAPPGWNYRVELPNLVTEVKRGKFLGAYILPFSDDLFQFSGQIDDMPRIKQVEILANHVLKDITTKDVIE</sequence>
<evidence type="ECO:0000313" key="3">
    <source>
        <dbReference type="EMBL" id="AKV74353.1"/>
    </source>
</evidence>
<dbReference type="Proteomes" id="UP000068832">
    <property type="component" value="Chromosome"/>
</dbReference>
<dbReference type="GeneID" id="91755840"/>
<dbReference type="EMBL" id="CP012176">
    <property type="protein sequence ID" value="AKV83327.1"/>
    <property type="molecule type" value="Genomic_DNA"/>
</dbReference>
<dbReference type="Proteomes" id="UP000062398">
    <property type="component" value="Chromosome"/>
</dbReference>
<dbReference type="EMBL" id="CP012172">
    <property type="protein sequence ID" value="AKV74353.1"/>
    <property type="molecule type" value="Genomic_DNA"/>
</dbReference>
<dbReference type="Proteomes" id="UP000056255">
    <property type="component" value="Chromosome"/>
</dbReference>
<dbReference type="InterPro" id="IPR027417">
    <property type="entry name" value="P-loop_NTPase"/>
</dbReference>
<accession>A0A088E4X2</accession>
<dbReference type="EMBL" id="CP008822">
    <property type="protein sequence ID" value="AIM27484.1"/>
    <property type="molecule type" value="Genomic_DNA"/>
</dbReference>
<feature type="domain" description="AAA" evidence="1">
    <location>
        <begin position="3"/>
        <end position="129"/>
    </location>
</feature>
<reference evidence="10 11" key="2">
    <citation type="journal article" date="2015" name="Genome Announc.">
        <title>Complete Genome Sequences of Evolved Arsenate-Resistant Metallosphaera sedula Strains.</title>
        <authorList>
            <person name="Ai C."/>
            <person name="McCarthy S."/>
            <person name="Schackwitz W."/>
            <person name="Martin J."/>
            <person name="Lipzen A."/>
            <person name="Blum P."/>
        </authorList>
    </citation>
    <scope>NUCLEOTIDE SEQUENCE [LARGE SCALE GENOMIC DNA]</scope>
    <source>
        <strain evidence="5 11">ARS120-1</strain>
        <strain evidence="6 10">ARS120-2</strain>
        <strain evidence="3 13">ARS50-1</strain>
        <strain evidence="4 12">ARS50-2</strain>
    </source>
</reference>
<dbReference type="EMBL" id="CP012175">
    <property type="protein sequence ID" value="AKV81089.1"/>
    <property type="molecule type" value="Genomic_DNA"/>
</dbReference>
<gene>
    <name evidence="2" type="ORF">HA72_1341</name>
    <name evidence="3" type="ORF">MsedA_1359</name>
    <name evidence="4" type="ORF">MsedB_1361</name>
    <name evidence="5" type="ORF">MsedC_1359</name>
    <name evidence="6" type="ORF">MsedD_1360</name>
    <name evidence="7" type="ORF">MsedE_1365</name>
</gene>
<evidence type="ECO:0000313" key="9">
    <source>
        <dbReference type="Proteomes" id="UP000056255"/>
    </source>
</evidence>
<proteinExistence type="predicted"/>
<reference evidence="7 9" key="3">
    <citation type="submission" date="2015-07" db="EMBL/GenBank/DDBJ databases">
        <title>Physiological, transcriptional responses and genome re-sequencing of acid resistant extremely thermoacidophilic Metallosphaera sedula SARC-M1.</title>
        <authorList>
            <person name="Ai C."/>
            <person name="McCarthy S."/>
            <person name="Eckrich V."/>
            <person name="Rudrappa D."/>
            <person name="Qiu G."/>
            <person name="Blum P."/>
        </authorList>
    </citation>
    <scope>NUCLEOTIDE SEQUENCE [LARGE SCALE GENOMIC DNA]</scope>
    <source>
        <strain evidence="7 9">SARC-M1</strain>
    </source>
</reference>
<evidence type="ECO:0000313" key="6">
    <source>
        <dbReference type="EMBL" id="AKV81089.1"/>
    </source>
</evidence>
<name>A0A088E4X2_9CREN</name>
<organism evidence="2 8">
    <name type="scientific">Metallosphaera sedula</name>
    <dbReference type="NCBI Taxonomy" id="43687"/>
    <lineage>
        <taxon>Archaea</taxon>
        <taxon>Thermoproteota</taxon>
        <taxon>Thermoprotei</taxon>
        <taxon>Sulfolobales</taxon>
        <taxon>Sulfolobaceae</taxon>
        <taxon>Metallosphaera</taxon>
    </lineage>
</organism>
<evidence type="ECO:0000313" key="7">
    <source>
        <dbReference type="EMBL" id="AKV83327.1"/>
    </source>
</evidence>
<dbReference type="EMBL" id="CP012173">
    <property type="protein sequence ID" value="AKV76592.1"/>
    <property type="molecule type" value="Genomic_DNA"/>
</dbReference>
<evidence type="ECO:0000313" key="11">
    <source>
        <dbReference type="Proteomes" id="UP000062398"/>
    </source>
</evidence>
<dbReference type="RefSeq" id="WP_012021286.1">
    <property type="nucleotide sequence ID" value="NZ_CP008822.1"/>
</dbReference>